<accession>A0A2N3WAS1</accession>
<sequence length="277" mass="26804">MRSALLRGRTVAVAVPALALLATAVAPSAFAAQSPAGSAYGASASVSLLPGVLGGKGITVDTGKLASSSTEGPASAQVADVPLKGLVTATAISSSSKQDGSNGPVDAKASIVDAALPVLAPLAGSTPTARVISSECKSTPDGITASSELAGLDLGKIGKLKLPVSANPNQKLGIDGVVQVIVNEQVKHSDGSLTVNALHIKLLGGDVTGALGKGDIVLASATCAKVAGNPTTAPPTTQPTEPSKPGTPPAQGPGQVKVVPVGAPETGDGTLAAVTAR</sequence>
<reference evidence="3 4" key="1">
    <citation type="submission" date="2017-12" db="EMBL/GenBank/DDBJ databases">
        <title>Sequencing the genomes of 1000 Actinobacteria strains.</title>
        <authorList>
            <person name="Klenk H.-P."/>
        </authorList>
    </citation>
    <scope>NUCLEOTIDE SEQUENCE [LARGE SCALE GENOMIC DNA]</scope>
    <source>
        <strain evidence="3 4">DSM 45165</strain>
    </source>
</reference>
<keyword evidence="2" id="KW-0732">Signal</keyword>
<evidence type="ECO:0000256" key="1">
    <source>
        <dbReference type="SAM" id="MobiDB-lite"/>
    </source>
</evidence>
<feature type="region of interest" description="Disordered" evidence="1">
    <location>
        <begin position="227"/>
        <end position="277"/>
    </location>
</feature>
<evidence type="ECO:0000313" key="3">
    <source>
        <dbReference type="EMBL" id="PKV90970.1"/>
    </source>
</evidence>
<feature type="chain" id="PRO_5014755894" description="Small secreted domain DUF320" evidence="2">
    <location>
        <begin position="32"/>
        <end position="277"/>
    </location>
</feature>
<dbReference type="AlphaFoldDB" id="A0A2N3WAS1"/>
<feature type="compositionally biased region" description="Low complexity" evidence="1">
    <location>
        <begin position="252"/>
        <end position="264"/>
    </location>
</feature>
<proteinExistence type="predicted"/>
<keyword evidence="4" id="KW-1185">Reference proteome</keyword>
<feature type="signal peptide" evidence="2">
    <location>
        <begin position="1"/>
        <end position="31"/>
    </location>
</feature>
<dbReference type="EMBL" id="PJMY01000003">
    <property type="protein sequence ID" value="PKV90970.1"/>
    <property type="molecule type" value="Genomic_DNA"/>
</dbReference>
<dbReference type="OrthoDB" id="3686194at2"/>
<gene>
    <name evidence="3" type="ORF">ATK30_1728</name>
</gene>
<dbReference type="Proteomes" id="UP000233750">
    <property type="component" value="Unassembled WGS sequence"/>
</dbReference>
<organism evidence="3 4">
    <name type="scientific">Amycolatopsis echigonensis</name>
    <dbReference type="NCBI Taxonomy" id="2576905"/>
    <lineage>
        <taxon>Bacteria</taxon>
        <taxon>Bacillati</taxon>
        <taxon>Actinomycetota</taxon>
        <taxon>Actinomycetes</taxon>
        <taxon>Pseudonocardiales</taxon>
        <taxon>Pseudonocardiaceae</taxon>
        <taxon>Amycolatopsis</taxon>
    </lineage>
</organism>
<evidence type="ECO:0008006" key="5">
    <source>
        <dbReference type="Google" id="ProtNLM"/>
    </source>
</evidence>
<protein>
    <recommendedName>
        <fullName evidence="5">Small secreted domain DUF320</fullName>
    </recommendedName>
</protein>
<evidence type="ECO:0000256" key="2">
    <source>
        <dbReference type="SAM" id="SignalP"/>
    </source>
</evidence>
<dbReference type="NCBIfam" id="NF040603">
    <property type="entry name" value="choice_anch_P"/>
    <property type="match status" value="1"/>
</dbReference>
<comment type="caution">
    <text evidence="3">The sequence shown here is derived from an EMBL/GenBank/DDBJ whole genome shotgun (WGS) entry which is preliminary data.</text>
</comment>
<evidence type="ECO:0000313" key="4">
    <source>
        <dbReference type="Proteomes" id="UP000233750"/>
    </source>
</evidence>
<dbReference type="RefSeq" id="WP_101435100.1">
    <property type="nucleotide sequence ID" value="NZ_PJMY01000003.1"/>
</dbReference>
<name>A0A2N3WAS1_9PSEU</name>